<dbReference type="SUPFAM" id="SSF117396">
    <property type="entry name" value="TM1631-like"/>
    <property type="match status" value="1"/>
</dbReference>
<reference evidence="1" key="1">
    <citation type="submission" date="2017-02" db="EMBL/GenBank/DDBJ databases">
        <authorList>
            <person name="Regsiter A."/>
            <person name="William W."/>
        </authorList>
    </citation>
    <scope>NUCLEOTIDE SEQUENCE</scope>
    <source>
        <strain evidence="1">Bib</strain>
    </source>
</reference>
<evidence type="ECO:0000313" key="1">
    <source>
        <dbReference type="EMBL" id="SLM14622.1"/>
    </source>
</evidence>
<dbReference type="EMBL" id="FWDM01000029">
    <property type="protein sequence ID" value="SLM14622.1"/>
    <property type="molecule type" value="Genomic_DNA"/>
</dbReference>
<organism evidence="1">
    <name type="scientific">uncultured spirochete</name>
    <dbReference type="NCBI Taxonomy" id="156406"/>
    <lineage>
        <taxon>Bacteria</taxon>
        <taxon>Pseudomonadati</taxon>
        <taxon>Spirochaetota</taxon>
        <taxon>Spirochaetia</taxon>
        <taxon>Spirochaetales</taxon>
        <taxon>environmental samples</taxon>
    </lineage>
</organism>
<gene>
    <name evidence="1" type="ORF">SPIROBIBN47_350004</name>
</gene>
<sequence>MNDEGLYVGIVTRAKNTGVARPEAWLAECGWDEWHAGRGKREETLNSAGAAQALCVRLPRWVRGFGAAKPGATNLRQTLKAVRNAVEADVRAGRVMFLLAEFPHSFTYSVGNRLWLDRVLGELEGLPLVVGFWSAEWYTSRLIEGLKQRNVALCLYDAPRLPGLPPAVEVLTADRVYARFLSRNGAAWKNGQFGHVLDYRYTKKELANIVPRLLMWRRKAEAVGMVFANGRWAAESAALMNRLLSAHVEAQLPKGGGP</sequence>
<dbReference type="InterPro" id="IPR036520">
    <property type="entry name" value="UPF0759_sf"/>
</dbReference>
<protein>
    <recommendedName>
        <fullName evidence="2">DUF72 domain-containing protein</fullName>
    </recommendedName>
</protein>
<dbReference type="InterPro" id="IPR002763">
    <property type="entry name" value="DUF72"/>
</dbReference>
<evidence type="ECO:0008006" key="2">
    <source>
        <dbReference type="Google" id="ProtNLM"/>
    </source>
</evidence>
<dbReference type="Gene3D" id="3.20.20.410">
    <property type="entry name" value="Protein of unknown function UPF0759"/>
    <property type="match status" value="1"/>
</dbReference>
<name>A0A3P3XKC4_9SPIR</name>
<dbReference type="PANTHER" id="PTHR30348">
    <property type="entry name" value="UNCHARACTERIZED PROTEIN YECE"/>
    <property type="match status" value="1"/>
</dbReference>
<dbReference type="Pfam" id="PF01904">
    <property type="entry name" value="DUF72"/>
    <property type="match status" value="1"/>
</dbReference>
<accession>A0A3P3XKC4</accession>
<dbReference type="PANTHER" id="PTHR30348:SF13">
    <property type="entry name" value="UPF0759 PROTEIN YUNF"/>
    <property type="match status" value="1"/>
</dbReference>
<proteinExistence type="predicted"/>
<dbReference type="AlphaFoldDB" id="A0A3P3XKC4"/>